<dbReference type="RefSeq" id="WP_212657433.1">
    <property type="nucleotide sequence ID" value="NZ_JAGXTP010000001.1"/>
</dbReference>
<feature type="binding site" evidence="4">
    <location>
        <begin position="222"/>
        <end position="223"/>
    </location>
    <ligand>
        <name>3-amino-2-oxopropyl phosphate</name>
        <dbReference type="ChEBI" id="CHEBI:57279"/>
    </ligand>
</feature>
<sequence length="247" mass="26434">MTLLSVNLNAVAQLRNRRDLPWPSVVGIARVVLDAGASGITIHPRPDERHIRRTDVFELADMLRAEYPEAEFNIEGYPSPDFIALIQQVNPQQVTLVPDSPEQATSDHGWDFHGKGNYLTSMVQQIKAPGRRVSLFCDPEAGIDGVTAAKATGADRIELYTGPYGGCYADPDKAEYELAALSETARAAHAAGMGVNAGHDLTLDNLPAFQAAVHGVDEVSIGHGLTADALLMGFGPAVKAYCAVLDD</sequence>
<dbReference type="GO" id="GO:0008615">
    <property type="term" value="P:pyridoxine biosynthetic process"/>
    <property type="evidence" value="ECO:0007669"/>
    <property type="project" value="UniProtKB-UniRule"/>
</dbReference>
<keyword evidence="7" id="KW-1185">Reference proteome</keyword>
<feature type="binding site" evidence="4">
    <location>
        <position position="7"/>
    </location>
    <ligand>
        <name>3-amino-2-oxopropyl phosphate</name>
        <dbReference type="ChEBI" id="CHEBI:57279"/>
    </ligand>
</feature>
<dbReference type="CDD" id="cd00003">
    <property type="entry name" value="PNPsynthase"/>
    <property type="match status" value="1"/>
</dbReference>
<evidence type="ECO:0000313" key="7">
    <source>
        <dbReference type="Proteomes" id="UP000678281"/>
    </source>
</evidence>
<dbReference type="PANTHER" id="PTHR30456">
    <property type="entry name" value="PYRIDOXINE 5'-PHOSPHATE SYNTHASE"/>
    <property type="match status" value="1"/>
</dbReference>
<feature type="binding site" evidence="4">
    <location>
        <position position="45"/>
    </location>
    <ligand>
        <name>1-deoxy-D-xylulose 5-phosphate</name>
        <dbReference type="ChEBI" id="CHEBI:57792"/>
    </ligand>
</feature>
<dbReference type="Proteomes" id="UP000678281">
    <property type="component" value="Unassembled WGS sequence"/>
</dbReference>
<evidence type="ECO:0000256" key="3">
    <source>
        <dbReference type="ARBA" id="ARBA00023096"/>
    </source>
</evidence>
<dbReference type="EMBL" id="JAGXTP010000001">
    <property type="protein sequence ID" value="MBS3847842.1"/>
    <property type="molecule type" value="Genomic_DNA"/>
</dbReference>
<evidence type="ECO:0000256" key="1">
    <source>
        <dbReference type="ARBA" id="ARBA00022490"/>
    </source>
</evidence>
<feature type="binding site" evidence="4">
    <location>
        <position position="50"/>
    </location>
    <ligand>
        <name>1-deoxy-D-xylulose 5-phosphate</name>
        <dbReference type="ChEBI" id="CHEBI:57792"/>
    </ligand>
</feature>
<dbReference type="InterPro" id="IPR004569">
    <property type="entry name" value="PyrdxlP_synth_PdxJ"/>
</dbReference>
<feature type="binding site" evidence="4">
    <location>
        <position position="18"/>
    </location>
    <ligand>
        <name>3-amino-2-oxopropyl phosphate</name>
        <dbReference type="ChEBI" id="CHEBI:57279"/>
    </ligand>
</feature>
<dbReference type="HAMAP" id="MF_00279">
    <property type="entry name" value="PdxJ"/>
    <property type="match status" value="1"/>
</dbReference>
<comment type="similarity">
    <text evidence="4">Belongs to the PNP synthase family.</text>
</comment>
<comment type="subunit">
    <text evidence="4">Homooctamer; tetramer of dimers.</text>
</comment>
<protein>
    <recommendedName>
        <fullName evidence="4 5">Pyridoxine 5'-phosphate synthase</fullName>
        <shortName evidence="4">PNP synthase</shortName>
        <ecNumber evidence="4 5">2.6.99.2</ecNumber>
    </recommendedName>
</protein>
<evidence type="ECO:0000256" key="4">
    <source>
        <dbReference type="HAMAP-Rule" id="MF_00279"/>
    </source>
</evidence>
<reference evidence="6" key="1">
    <citation type="submission" date="2021-04" db="EMBL/GenBank/DDBJ databases">
        <title>Devosia litorisediminis sp. nov., isolated from a sand dune.</title>
        <authorList>
            <person name="Park S."/>
            <person name="Yoon J.-H."/>
        </authorList>
    </citation>
    <scope>NUCLEOTIDE SEQUENCE</scope>
    <source>
        <strain evidence="6">BSSL-BM10</strain>
    </source>
</reference>
<dbReference type="Pfam" id="PF03740">
    <property type="entry name" value="PdxJ"/>
    <property type="match status" value="1"/>
</dbReference>
<feature type="active site" description="Proton donor" evidence="4">
    <location>
        <position position="199"/>
    </location>
</feature>
<dbReference type="EC" id="2.6.99.2" evidence="4 5"/>
<comment type="catalytic activity">
    <reaction evidence="4">
        <text>3-amino-2-oxopropyl phosphate + 1-deoxy-D-xylulose 5-phosphate = pyridoxine 5'-phosphate + phosphate + 2 H2O + H(+)</text>
        <dbReference type="Rhea" id="RHEA:15265"/>
        <dbReference type="ChEBI" id="CHEBI:15377"/>
        <dbReference type="ChEBI" id="CHEBI:15378"/>
        <dbReference type="ChEBI" id="CHEBI:43474"/>
        <dbReference type="ChEBI" id="CHEBI:57279"/>
        <dbReference type="ChEBI" id="CHEBI:57792"/>
        <dbReference type="ChEBI" id="CHEBI:58589"/>
        <dbReference type="EC" id="2.6.99.2"/>
    </reaction>
</comment>
<dbReference type="GO" id="GO:0005829">
    <property type="term" value="C:cytosol"/>
    <property type="evidence" value="ECO:0007669"/>
    <property type="project" value="TreeGrafter"/>
</dbReference>
<comment type="caution">
    <text evidence="6">The sequence shown here is derived from an EMBL/GenBank/DDBJ whole genome shotgun (WGS) entry which is preliminary data.</text>
</comment>
<keyword evidence="3 4" id="KW-0664">Pyridoxine biosynthesis</keyword>
<dbReference type="AlphaFoldDB" id="A0A942E967"/>
<keyword evidence="1 4" id="KW-0963">Cytoplasm</keyword>
<dbReference type="NCBIfam" id="TIGR00559">
    <property type="entry name" value="pdxJ"/>
    <property type="match status" value="1"/>
</dbReference>
<name>A0A942E967_9HYPH</name>
<feature type="site" description="Transition state stabilizer" evidence="4">
    <location>
        <position position="158"/>
    </location>
</feature>
<organism evidence="6 7">
    <name type="scientific">Devosia litorisediminis</name>
    <dbReference type="NCBI Taxonomy" id="2829817"/>
    <lineage>
        <taxon>Bacteria</taxon>
        <taxon>Pseudomonadati</taxon>
        <taxon>Pseudomonadota</taxon>
        <taxon>Alphaproteobacteria</taxon>
        <taxon>Hyphomicrobiales</taxon>
        <taxon>Devosiaceae</taxon>
        <taxon>Devosia</taxon>
    </lineage>
</organism>
<keyword evidence="2 4" id="KW-0808">Transferase</keyword>
<accession>A0A942E967</accession>
<dbReference type="PANTHER" id="PTHR30456:SF0">
    <property type="entry name" value="PYRIDOXINE 5'-PHOSPHATE SYNTHASE"/>
    <property type="match status" value="1"/>
</dbReference>
<dbReference type="Gene3D" id="3.20.20.70">
    <property type="entry name" value="Aldolase class I"/>
    <property type="match status" value="1"/>
</dbReference>
<dbReference type="NCBIfam" id="NF003626">
    <property type="entry name" value="PRK05265.1-4"/>
    <property type="match status" value="1"/>
</dbReference>
<dbReference type="InterPro" id="IPR013785">
    <property type="entry name" value="Aldolase_TIM"/>
</dbReference>
<gene>
    <name evidence="4" type="primary">pdxJ</name>
    <name evidence="6" type="ORF">KD146_03935</name>
</gene>
<dbReference type="InterPro" id="IPR036130">
    <property type="entry name" value="Pyridoxine-5'_phos_synth"/>
</dbReference>
<comment type="function">
    <text evidence="4">Catalyzes the complicated ring closure reaction between the two acyclic compounds 1-deoxy-D-xylulose-5-phosphate (DXP) and 3-amino-2-oxopropyl phosphate (1-amino-acetone-3-phosphate or AAP) to form pyridoxine 5'-phosphate (PNP) and inorganic phosphate.</text>
</comment>
<proteinExistence type="inferred from homology"/>
<evidence type="ECO:0000256" key="2">
    <source>
        <dbReference type="ARBA" id="ARBA00022679"/>
    </source>
</evidence>
<feature type="active site" description="Proton acceptor" evidence="4">
    <location>
        <position position="43"/>
    </location>
</feature>
<dbReference type="GO" id="GO:0033856">
    <property type="term" value="F:pyridoxine 5'-phosphate synthase activity"/>
    <property type="evidence" value="ECO:0007669"/>
    <property type="project" value="UniProtKB-UniRule"/>
</dbReference>
<evidence type="ECO:0000313" key="6">
    <source>
        <dbReference type="EMBL" id="MBS3847842.1"/>
    </source>
</evidence>
<feature type="binding site" evidence="4">
    <location>
        <position position="200"/>
    </location>
    <ligand>
        <name>3-amino-2-oxopropyl phosphate</name>
        <dbReference type="ChEBI" id="CHEBI:57279"/>
    </ligand>
</feature>
<comment type="subcellular location">
    <subcellularLocation>
        <location evidence="4">Cytoplasm</location>
    </subcellularLocation>
</comment>
<feature type="binding site" evidence="4">
    <location>
        <position position="105"/>
    </location>
    <ligand>
        <name>1-deoxy-D-xylulose 5-phosphate</name>
        <dbReference type="ChEBI" id="CHEBI:57792"/>
    </ligand>
</feature>
<feature type="active site" description="Proton acceptor" evidence="4">
    <location>
        <position position="75"/>
    </location>
</feature>
<comment type="caution">
    <text evidence="4">Lacks conserved residue(s) required for the propagation of feature annotation.</text>
</comment>
<dbReference type="SUPFAM" id="SSF63892">
    <property type="entry name" value="Pyridoxine 5'-phosphate synthase"/>
    <property type="match status" value="1"/>
</dbReference>
<evidence type="ECO:0000256" key="5">
    <source>
        <dbReference type="NCBIfam" id="TIGR00559"/>
    </source>
</evidence>
<comment type="pathway">
    <text evidence="4">Cofactor biosynthesis; pyridoxine 5'-phosphate biosynthesis; pyridoxine 5'-phosphate from D-erythrose 4-phosphate: step 5/5.</text>
</comment>